<keyword evidence="3" id="KW-0862">Zinc</keyword>
<dbReference type="SMART" id="SM00184">
    <property type="entry name" value="RING"/>
    <property type="match status" value="1"/>
</dbReference>
<dbReference type="RefSeq" id="XP_060457961.1">
    <property type="nucleotide sequence ID" value="XM_060601471.1"/>
</dbReference>
<feature type="region of interest" description="Disordered" evidence="6">
    <location>
        <begin position="431"/>
        <end position="510"/>
    </location>
</feature>
<dbReference type="CDD" id="cd16448">
    <property type="entry name" value="RING-H2"/>
    <property type="match status" value="1"/>
</dbReference>
<gene>
    <name evidence="8" type="ORF">CcaverHIS019_0503240</name>
</gene>
<dbReference type="GO" id="GO:0016567">
    <property type="term" value="P:protein ubiquitination"/>
    <property type="evidence" value="ECO:0007669"/>
    <property type="project" value="TreeGrafter"/>
</dbReference>
<dbReference type="EMBL" id="AP028216">
    <property type="protein sequence ID" value="BEI92696.1"/>
    <property type="molecule type" value="Genomic_DNA"/>
</dbReference>
<dbReference type="Proteomes" id="UP001233271">
    <property type="component" value="Chromosome 5"/>
</dbReference>
<dbReference type="InterPro" id="IPR013083">
    <property type="entry name" value="Znf_RING/FYVE/PHD"/>
</dbReference>
<feature type="compositionally biased region" description="Polar residues" evidence="6">
    <location>
        <begin position="354"/>
        <end position="367"/>
    </location>
</feature>
<evidence type="ECO:0000256" key="6">
    <source>
        <dbReference type="SAM" id="MobiDB-lite"/>
    </source>
</evidence>
<dbReference type="GeneID" id="85496566"/>
<dbReference type="GO" id="GO:0090734">
    <property type="term" value="C:site of DNA damage"/>
    <property type="evidence" value="ECO:0007669"/>
    <property type="project" value="TreeGrafter"/>
</dbReference>
<sequence length="628" mass="70107">MPLRLEDAQCSICIENLFDHHDDLDEVLPIATPDCGHVFHERCLFAWFTSQANAYLAQMVDQGAAVTIADAPAECPECRAECFADPETGEPAVHRLYINFSRDERSMSQAQSSQHVPSSPSMRWRSADKMVLGLARRARGVAAELDAAGPDSHEDDVRGALRRAEALRADAVSSKAAEGFKKYMAGLTAAVNKLHNRLEEHPLIGTLEGRVRTLEDQLAAAQREHARSTLELERRMQAELERVILKERGKAERDVARATKERDTMQREVEKSKIALHRGRTAAGEREADLQAKLAEAQRLGAIETQTRTELQKDLADRTKTLKMWQAKAEKRGQMKGKLEELRAENEALRAVASTQHKGSQRAQFVPSSPREFRSEPEPIDRTLELEVEAPTLDSLLDHMNADCDKRSTTARTFSFGSPSPPRNLTTTARSLLFDDQPRSSTARTLSFDMDQPKPRRSGTGRPEAVRSNPATSSKYFGRPYEGGPERSKPVRAAVREPSQEGLGREKTRSGMQLQEQFAKMSDNAQKGKQRLSEMRNGVHLAALSDPAPVPRPHVLVDCSSPIRPKRPLEVIEIGSSPEISERRHDTKPTRPDARRVQKEPSILEYLGVDSRGRQRGVMTGAKVRRRA</sequence>
<dbReference type="PANTHER" id="PTHR46569:SF1">
    <property type="entry name" value="E3 UBIQUITIN-PROTEIN LIGASE RFWD3-RELATED"/>
    <property type="match status" value="1"/>
</dbReference>
<dbReference type="GO" id="GO:0005634">
    <property type="term" value="C:nucleus"/>
    <property type="evidence" value="ECO:0007669"/>
    <property type="project" value="TreeGrafter"/>
</dbReference>
<dbReference type="GO" id="GO:0008270">
    <property type="term" value="F:zinc ion binding"/>
    <property type="evidence" value="ECO:0007669"/>
    <property type="project" value="UniProtKB-KW"/>
</dbReference>
<evidence type="ECO:0000259" key="7">
    <source>
        <dbReference type="PROSITE" id="PS50089"/>
    </source>
</evidence>
<feature type="compositionally biased region" description="Basic and acidic residues" evidence="6">
    <location>
        <begin position="580"/>
        <end position="599"/>
    </location>
</feature>
<keyword evidence="9" id="KW-1185">Reference proteome</keyword>
<evidence type="ECO:0000313" key="8">
    <source>
        <dbReference type="EMBL" id="BEI92696.1"/>
    </source>
</evidence>
<dbReference type="Pfam" id="PF13445">
    <property type="entry name" value="zf-RING_UBOX"/>
    <property type="match status" value="1"/>
</dbReference>
<evidence type="ECO:0000256" key="5">
    <source>
        <dbReference type="SAM" id="Coils"/>
    </source>
</evidence>
<name>A0AA48L685_9TREE</name>
<dbReference type="KEGG" id="ccac:CcaHIS019_0503240"/>
<dbReference type="PROSITE" id="PS50089">
    <property type="entry name" value="ZF_RING_2"/>
    <property type="match status" value="1"/>
</dbReference>
<keyword evidence="2 4" id="KW-0863">Zinc-finger</keyword>
<dbReference type="Gene3D" id="3.30.40.10">
    <property type="entry name" value="Zinc/RING finger domain, C3HC4 (zinc finger)"/>
    <property type="match status" value="1"/>
</dbReference>
<feature type="region of interest" description="Disordered" evidence="6">
    <location>
        <begin position="576"/>
        <end position="602"/>
    </location>
</feature>
<keyword evidence="5" id="KW-0175">Coiled coil</keyword>
<protein>
    <recommendedName>
        <fullName evidence="7">RING-type domain-containing protein</fullName>
    </recommendedName>
</protein>
<dbReference type="GO" id="GO:0061630">
    <property type="term" value="F:ubiquitin protein ligase activity"/>
    <property type="evidence" value="ECO:0007669"/>
    <property type="project" value="TreeGrafter"/>
</dbReference>
<dbReference type="SUPFAM" id="SSF57850">
    <property type="entry name" value="RING/U-box"/>
    <property type="match status" value="1"/>
</dbReference>
<organism evidence="8 9">
    <name type="scientific">Cutaneotrichosporon cavernicola</name>
    <dbReference type="NCBI Taxonomy" id="279322"/>
    <lineage>
        <taxon>Eukaryota</taxon>
        <taxon>Fungi</taxon>
        <taxon>Dikarya</taxon>
        <taxon>Basidiomycota</taxon>
        <taxon>Agaricomycotina</taxon>
        <taxon>Tremellomycetes</taxon>
        <taxon>Trichosporonales</taxon>
        <taxon>Trichosporonaceae</taxon>
        <taxon>Cutaneotrichosporon</taxon>
    </lineage>
</organism>
<evidence type="ECO:0000256" key="3">
    <source>
        <dbReference type="ARBA" id="ARBA00022833"/>
    </source>
</evidence>
<accession>A0AA48L685</accession>
<dbReference type="PANTHER" id="PTHR46569">
    <property type="entry name" value="E3 UBIQUITIN-PROTEIN LIGASE TRAIP"/>
    <property type="match status" value="1"/>
</dbReference>
<feature type="compositionally biased region" description="Basic and acidic residues" evidence="6">
    <location>
        <begin position="484"/>
        <end position="509"/>
    </location>
</feature>
<dbReference type="AlphaFoldDB" id="A0AA48L685"/>
<evidence type="ECO:0000256" key="2">
    <source>
        <dbReference type="ARBA" id="ARBA00022771"/>
    </source>
</evidence>
<evidence type="ECO:0000256" key="4">
    <source>
        <dbReference type="PROSITE-ProRule" id="PRU00175"/>
    </source>
</evidence>
<feature type="region of interest" description="Disordered" evidence="6">
    <location>
        <begin position="354"/>
        <end position="377"/>
    </location>
</feature>
<feature type="coiled-coil region" evidence="5">
    <location>
        <begin position="204"/>
        <end position="275"/>
    </location>
</feature>
<keyword evidence="1" id="KW-0479">Metal-binding</keyword>
<proteinExistence type="predicted"/>
<dbReference type="InterPro" id="IPR027370">
    <property type="entry name" value="Znf-RING_euk"/>
</dbReference>
<evidence type="ECO:0000256" key="1">
    <source>
        <dbReference type="ARBA" id="ARBA00022723"/>
    </source>
</evidence>
<reference evidence="8" key="1">
    <citation type="journal article" date="2023" name="BMC Genomics">
        <title>Chromosome-level genome assemblies of Cutaneotrichosporon spp. (Trichosporonales, Basidiomycota) reveal imbalanced evolution between nucleotide sequences and chromosome synteny.</title>
        <authorList>
            <person name="Kobayashi Y."/>
            <person name="Kayamori A."/>
            <person name="Aoki K."/>
            <person name="Shiwa Y."/>
            <person name="Matsutani M."/>
            <person name="Fujita N."/>
            <person name="Sugita T."/>
            <person name="Iwasaki W."/>
            <person name="Tanaka N."/>
            <person name="Takashima M."/>
        </authorList>
    </citation>
    <scope>NUCLEOTIDE SEQUENCE</scope>
    <source>
        <strain evidence="8">HIS019</strain>
    </source>
</reference>
<dbReference type="SMART" id="SM01197">
    <property type="entry name" value="FANCL_C"/>
    <property type="match status" value="1"/>
</dbReference>
<dbReference type="InterPro" id="IPR001841">
    <property type="entry name" value="Znf_RING"/>
</dbReference>
<dbReference type="GO" id="GO:0031297">
    <property type="term" value="P:replication fork processing"/>
    <property type="evidence" value="ECO:0007669"/>
    <property type="project" value="TreeGrafter"/>
</dbReference>
<evidence type="ECO:0000313" key="9">
    <source>
        <dbReference type="Proteomes" id="UP001233271"/>
    </source>
</evidence>
<feature type="domain" description="RING-type" evidence="7">
    <location>
        <begin position="10"/>
        <end position="79"/>
    </location>
</feature>
<dbReference type="InterPro" id="IPR052639">
    <property type="entry name" value="TRAIP_ubiq-protein_ligase"/>
</dbReference>